<organism evidence="13 14">
    <name type="scientific">Homarus americanus</name>
    <name type="common">American lobster</name>
    <dbReference type="NCBI Taxonomy" id="6706"/>
    <lineage>
        <taxon>Eukaryota</taxon>
        <taxon>Metazoa</taxon>
        <taxon>Ecdysozoa</taxon>
        <taxon>Arthropoda</taxon>
        <taxon>Crustacea</taxon>
        <taxon>Multicrustacea</taxon>
        <taxon>Malacostraca</taxon>
        <taxon>Eumalacostraca</taxon>
        <taxon>Eucarida</taxon>
        <taxon>Decapoda</taxon>
        <taxon>Pleocyemata</taxon>
        <taxon>Astacidea</taxon>
        <taxon>Nephropoidea</taxon>
        <taxon>Nephropidae</taxon>
        <taxon>Homarus</taxon>
    </lineage>
</organism>
<sequence length="675" mass="74665">MVVAGVCCEPQHVGRLRRRRGRCYDDHINTGLRKILSVYPLTRQMTVVELRSRYHPPTRHAPLPPAIIVFSCENTSVCTLDAVAQEYIKEWDTYTEKREGQTVRKREVTCQTLLKYYVDKTTQKSAVQFKDTGSWATQWDMYDEYEKIKMTVRPRRQSDIATRRRSQPTLRYYTGDLTAPSELVEERVGGVRGVEMSGLLRGLGWVERQLSSTGNIHLLHAYTRGRHQVKEGRKVSMSTERASIETLWQFSSPKTLGRRINGVTFCRTSPWLVVATYGALGFTGTIEGSLVGWNVKRIPQPELWLSLPGPATVVSSCPGAPQLCCVALLDGTLHVYQLDTSPPQLVMDTSVSVDKHCSPVWAVEWRDSQVVSSSATKKTLTPSGDRPPSFRRLVIDMQGTPTSGSEIAYVLVSSSEDGTVKEWIFIKGTILCCTTLLNVRLPLWLSLRISGGLEEVLRRSCMAGDGSKGGGVDVGGLPLPQKVPATSMHFRPGDKTTYLVGTTAGDVLLCRTFERERVGGVYEGHTALVTRVAWRSAGEDANSIFLSAALDDTIRVWYIDKPAPICVLKLVETVSSGYVDACWCPWYGNLIAGVHGGGLHLWDISLSTHTPILIQPHQGATCVTFSPHTRNVVVGDAEGRLTVFHLEGLEISASIFLKYSTKISKLAKIGVIPVD</sequence>
<dbReference type="GO" id="GO:0120293">
    <property type="term" value="C:dynein axonemal particle"/>
    <property type="evidence" value="ECO:0007669"/>
    <property type="project" value="UniProtKB-SubCell"/>
</dbReference>
<dbReference type="PANTHER" id="PTHR12442">
    <property type="entry name" value="DYNEIN INTERMEDIATE CHAIN"/>
    <property type="match status" value="1"/>
</dbReference>
<evidence type="ECO:0000256" key="6">
    <source>
        <dbReference type="ARBA" id="ARBA00023069"/>
    </source>
</evidence>
<proteinExistence type="predicted"/>
<dbReference type="PANTHER" id="PTHR12442:SF12">
    <property type="entry name" value="DYNEIN AXONEMAL INTERMEDIATE CHAIN 4"/>
    <property type="match status" value="1"/>
</dbReference>
<keyword evidence="14" id="KW-1185">Reference proteome</keyword>
<name>A0A8J5JWJ7_HOMAM</name>
<evidence type="ECO:0000256" key="1">
    <source>
        <dbReference type="ARBA" id="ARBA00004611"/>
    </source>
</evidence>
<evidence type="ECO:0000256" key="11">
    <source>
        <dbReference type="ARBA" id="ARBA00041557"/>
    </source>
</evidence>
<dbReference type="InterPro" id="IPR001680">
    <property type="entry name" value="WD40_rpt"/>
</dbReference>
<keyword evidence="5" id="KW-0282">Flagellum</keyword>
<dbReference type="Gene3D" id="2.130.10.10">
    <property type="entry name" value="YVTN repeat-like/Quinoprotein amine dehydrogenase"/>
    <property type="match status" value="2"/>
</dbReference>
<evidence type="ECO:0000256" key="12">
    <source>
        <dbReference type="PROSITE-ProRule" id="PRU00221"/>
    </source>
</evidence>
<keyword evidence="4" id="KW-0677">Repeat</keyword>
<evidence type="ECO:0000313" key="13">
    <source>
        <dbReference type="EMBL" id="KAG7160644.1"/>
    </source>
</evidence>
<keyword evidence="6" id="KW-0969">Cilium</keyword>
<dbReference type="AlphaFoldDB" id="A0A8J5JWJ7"/>
<evidence type="ECO:0000256" key="8">
    <source>
        <dbReference type="ARBA" id="ARBA00023273"/>
    </source>
</evidence>
<keyword evidence="7" id="KW-0206">Cytoskeleton</keyword>
<gene>
    <name evidence="13" type="primary">Wdr78-L1</name>
    <name evidence="13" type="ORF">Hamer_G021302</name>
</gene>
<dbReference type="GO" id="GO:0005858">
    <property type="term" value="C:axonemal dynein complex"/>
    <property type="evidence" value="ECO:0007669"/>
    <property type="project" value="TreeGrafter"/>
</dbReference>
<comment type="caution">
    <text evidence="13">The sequence shown here is derived from an EMBL/GenBank/DDBJ whole genome shotgun (WGS) entry which is preliminary data.</text>
</comment>
<evidence type="ECO:0000256" key="7">
    <source>
        <dbReference type="ARBA" id="ARBA00023212"/>
    </source>
</evidence>
<dbReference type="GO" id="GO:0003341">
    <property type="term" value="P:cilium movement"/>
    <property type="evidence" value="ECO:0007669"/>
    <property type="project" value="TreeGrafter"/>
</dbReference>
<evidence type="ECO:0000256" key="5">
    <source>
        <dbReference type="ARBA" id="ARBA00022846"/>
    </source>
</evidence>
<dbReference type="PROSITE" id="PS50082">
    <property type="entry name" value="WD_REPEATS_2"/>
    <property type="match status" value="1"/>
</dbReference>
<protein>
    <recommendedName>
        <fullName evidence="10">Dynein axonemal intermediate chain 4</fullName>
    </recommendedName>
    <alternativeName>
        <fullName evidence="11">WD repeat-containing protein 78</fullName>
    </alternativeName>
</protein>
<dbReference type="Pfam" id="PF00400">
    <property type="entry name" value="WD40"/>
    <property type="match status" value="1"/>
</dbReference>
<evidence type="ECO:0000313" key="14">
    <source>
        <dbReference type="Proteomes" id="UP000747542"/>
    </source>
</evidence>
<feature type="repeat" description="WD" evidence="12">
    <location>
        <begin position="522"/>
        <end position="557"/>
    </location>
</feature>
<dbReference type="SUPFAM" id="SSF50978">
    <property type="entry name" value="WD40 repeat-like"/>
    <property type="match status" value="1"/>
</dbReference>
<keyword evidence="8" id="KW-0966">Cell projection</keyword>
<dbReference type="SMART" id="SM00320">
    <property type="entry name" value="WD40"/>
    <property type="match status" value="5"/>
</dbReference>
<evidence type="ECO:0000256" key="4">
    <source>
        <dbReference type="ARBA" id="ARBA00022737"/>
    </source>
</evidence>
<comment type="subcellular location">
    <subcellularLocation>
        <location evidence="1">Cytoplasm</location>
        <location evidence="1">Cytoskeleton</location>
        <location evidence="1">Flagellum axoneme</location>
    </subcellularLocation>
    <subcellularLocation>
        <location evidence="9">Dynein axonemal particle</location>
    </subcellularLocation>
</comment>
<accession>A0A8J5JWJ7</accession>
<reference evidence="13" key="1">
    <citation type="journal article" date="2021" name="Sci. Adv.">
        <title>The American lobster genome reveals insights on longevity, neural, and immune adaptations.</title>
        <authorList>
            <person name="Polinski J.M."/>
            <person name="Zimin A.V."/>
            <person name="Clark K.F."/>
            <person name="Kohn A.B."/>
            <person name="Sadowski N."/>
            <person name="Timp W."/>
            <person name="Ptitsyn A."/>
            <person name="Khanna P."/>
            <person name="Romanova D.Y."/>
            <person name="Williams P."/>
            <person name="Greenwood S.J."/>
            <person name="Moroz L.L."/>
            <person name="Walt D.R."/>
            <person name="Bodnar A.G."/>
        </authorList>
    </citation>
    <scope>NUCLEOTIDE SEQUENCE</scope>
    <source>
        <strain evidence="13">GMGI-L3</strain>
    </source>
</reference>
<evidence type="ECO:0000256" key="3">
    <source>
        <dbReference type="ARBA" id="ARBA00022574"/>
    </source>
</evidence>
<dbReference type="InterPro" id="IPR015943">
    <property type="entry name" value="WD40/YVTN_repeat-like_dom_sf"/>
</dbReference>
<dbReference type="Proteomes" id="UP000747542">
    <property type="component" value="Unassembled WGS sequence"/>
</dbReference>
<dbReference type="InterPro" id="IPR036322">
    <property type="entry name" value="WD40_repeat_dom_sf"/>
</dbReference>
<dbReference type="EMBL" id="JAHLQT010031136">
    <property type="protein sequence ID" value="KAG7160644.1"/>
    <property type="molecule type" value="Genomic_DNA"/>
</dbReference>
<evidence type="ECO:0000256" key="9">
    <source>
        <dbReference type="ARBA" id="ARBA00024190"/>
    </source>
</evidence>
<keyword evidence="2" id="KW-0963">Cytoplasm</keyword>
<keyword evidence="3 12" id="KW-0853">WD repeat</keyword>
<dbReference type="GO" id="GO:0045503">
    <property type="term" value="F:dynein light chain binding"/>
    <property type="evidence" value="ECO:0007669"/>
    <property type="project" value="TreeGrafter"/>
</dbReference>
<evidence type="ECO:0000256" key="10">
    <source>
        <dbReference type="ARBA" id="ARBA00040002"/>
    </source>
</evidence>
<dbReference type="InterPro" id="IPR050687">
    <property type="entry name" value="Dynein_IC"/>
</dbReference>
<evidence type="ECO:0000256" key="2">
    <source>
        <dbReference type="ARBA" id="ARBA00022490"/>
    </source>
</evidence>
<dbReference type="GO" id="GO:0045504">
    <property type="term" value="F:dynein heavy chain binding"/>
    <property type="evidence" value="ECO:0007669"/>
    <property type="project" value="TreeGrafter"/>
</dbReference>